<evidence type="ECO:0000256" key="8">
    <source>
        <dbReference type="ARBA" id="ARBA00022801"/>
    </source>
</evidence>
<dbReference type="GO" id="GO:0043822">
    <property type="term" value="F:ribonuclease M5 activity"/>
    <property type="evidence" value="ECO:0007669"/>
    <property type="project" value="UniProtKB-UniRule"/>
</dbReference>
<organism evidence="14 15">
    <name type="scientific">Ezakiella coagulans</name>
    <dbReference type="NCBI Taxonomy" id="46507"/>
    <lineage>
        <taxon>Bacteria</taxon>
        <taxon>Bacillati</taxon>
        <taxon>Bacillota</taxon>
        <taxon>Tissierellia</taxon>
        <taxon>Ezakiella</taxon>
    </lineage>
</organism>
<dbReference type="EC" id="3.1.26.8" evidence="11 12"/>
<evidence type="ECO:0000256" key="6">
    <source>
        <dbReference type="ARBA" id="ARBA00022730"/>
    </source>
</evidence>
<evidence type="ECO:0000256" key="10">
    <source>
        <dbReference type="ARBA" id="ARBA00022884"/>
    </source>
</evidence>
<dbReference type="GO" id="GO:0046872">
    <property type="term" value="F:metal ion binding"/>
    <property type="evidence" value="ECO:0007669"/>
    <property type="project" value="UniProtKB-KW"/>
</dbReference>
<evidence type="ECO:0000256" key="11">
    <source>
        <dbReference type="HAMAP-Rule" id="MF_01469"/>
    </source>
</evidence>
<comment type="function">
    <text evidence="11">Required for correct processing of both the 5' and 3' ends of 5S rRNA precursor. Cleaves both sides of a double-stranded region yielding mature 5S rRNA in one step.</text>
</comment>
<evidence type="ECO:0000313" key="15">
    <source>
        <dbReference type="Proteomes" id="UP000245793"/>
    </source>
</evidence>
<keyword evidence="6 11" id="KW-0699">rRNA-binding</keyword>
<name>A0A2U1E6K1_9FIRM</name>
<dbReference type="Proteomes" id="UP000245793">
    <property type="component" value="Unassembled WGS sequence"/>
</dbReference>
<evidence type="ECO:0000256" key="3">
    <source>
        <dbReference type="ARBA" id="ARBA00022552"/>
    </source>
</evidence>
<comment type="caution">
    <text evidence="14">The sequence shown here is derived from an EMBL/GenBank/DDBJ whole genome shotgun (WGS) entry which is preliminary data.</text>
</comment>
<dbReference type="PANTHER" id="PTHR39156">
    <property type="entry name" value="RIBONUCLEASE M5"/>
    <property type="match status" value="1"/>
</dbReference>
<evidence type="ECO:0000256" key="9">
    <source>
        <dbReference type="ARBA" id="ARBA00022842"/>
    </source>
</evidence>
<evidence type="ECO:0000256" key="2">
    <source>
        <dbReference type="ARBA" id="ARBA00022517"/>
    </source>
</evidence>
<keyword evidence="4 11" id="KW-0540">Nuclease</keyword>
<keyword evidence="9" id="KW-0460">Magnesium</keyword>
<feature type="domain" description="Toprim" evidence="13">
    <location>
        <begin position="7"/>
        <end position="90"/>
    </location>
</feature>
<evidence type="ECO:0000256" key="12">
    <source>
        <dbReference type="NCBIfam" id="TIGR00334"/>
    </source>
</evidence>
<keyword evidence="3 11" id="KW-0698">rRNA processing</keyword>
<comment type="similarity">
    <text evidence="11">Belongs to the ribonuclease M5 family.</text>
</comment>
<dbReference type="PROSITE" id="PS50880">
    <property type="entry name" value="TOPRIM"/>
    <property type="match status" value="1"/>
</dbReference>
<dbReference type="GO" id="GO:0019843">
    <property type="term" value="F:rRNA binding"/>
    <property type="evidence" value="ECO:0007669"/>
    <property type="project" value="UniProtKB-KW"/>
</dbReference>
<evidence type="ECO:0000256" key="4">
    <source>
        <dbReference type="ARBA" id="ARBA00022722"/>
    </source>
</evidence>
<reference evidence="14 15" key="1">
    <citation type="submission" date="2018-04" db="EMBL/GenBank/DDBJ databases">
        <title>Genomic Encyclopedia of Type Strains, Phase IV (KMG-IV): sequencing the most valuable type-strain genomes for metagenomic binning, comparative biology and taxonomic classification.</title>
        <authorList>
            <person name="Goeker M."/>
        </authorList>
    </citation>
    <scope>NUCLEOTIDE SEQUENCE [LARGE SCALE GENOMIC DNA]</scope>
    <source>
        <strain evidence="14 15">DSM 20705</strain>
    </source>
</reference>
<keyword evidence="2 11" id="KW-0690">Ribosome biogenesis</keyword>
<evidence type="ECO:0000256" key="1">
    <source>
        <dbReference type="ARBA" id="ARBA00022490"/>
    </source>
</evidence>
<dbReference type="Gene3D" id="3.40.1360.10">
    <property type="match status" value="1"/>
</dbReference>
<accession>A0A2U1E6K1</accession>
<keyword evidence="10 11" id="KW-0694">RNA-binding</keyword>
<evidence type="ECO:0000256" key="5">
    <source>
        <dbReference type="ARBA" id="ARBA00022723"/>
    </source>
</evidence>
<dbReference type="InterPro" id="IPR025156">
    <property type="entry name" value="RNase_M5_C"/>
</dbReference>
<dbReference type="GO" id="GO:0005737">
    <property type="term" value="C:cytoplasm"/>
    <property type="evidence" value="ECO:0007669"/>
    <property type="project" value="UniProtKB-SubCell"/>
</dbReference>
<evidence type="ECO:0000259" key="13">
    <source>
        <dbReference type="PROSITE" id="PS50880"/>
    </source>
</evidence>
<comment type="catalytic activity">
    <reaction evidence="11">
        <text>Endonucleolytic cleavage of RNA, removing 21 and 42 nucleotides, respectively, from the 5'- and 3'-termini of a 5S-rRNA precursor.</text>
        <dbReference type="EC" id="3.1.26.8"/>
    </reaction>
</comment>
<evidence type="ECO:0000256" key="7">
    <source>
        <dbReference type="ARBA" id="ARBA00022759"/>
    </source>
</evidence>
<sequence>MESKRIKEVIVVEGKDDITRVSEALDATIIATGGIHINRKKLDEIVEITKDRGAIILTDPDHAGNVIRKKLLANLKCPVKIAYFKQSLAIKDGDIGIENANKEDIIEAINKARPTYVSKTENFSAEFLFEHRLTGFDDSKKRREYLSDKLNLGNPNAKTLLKRLNNFDIDKNEVLKILEEYSEGQNI</sequence>
<proteinExistence type="inferred from homology"/>
<dbReference type="GO" id="GO:0006364">
    <property type="term" value="P:rRNA processing"/>
    <property type="evidence" value="ECO:0007669"/>
    <property type="project" value="UniProtKB-UniRule"/>
</dbReference>
<dbReference type="EMBL" id="QEKV01000001">
    <property type="protein sequence ID" value="PVY95576.1"/>
    <property type="molecule type" value="Genomic_DNA"/>
</dbReference>
<dbReference type="AlphaFoldDB" id="A0A2U1E6K1"/>
<dbReference type="Pfam" id="PF13331">
    <property type="entry name" value="DUF4093"/>
    <property type="match status" value="1"/>
</dbReference>
<comment type="subcellular location">
    <subcellularLocation>
        <location evidence="11">Cytoplasm</location>
    </subcellularLocation>
</comment>
<keyword evidence="1 11" id="KW-0963">Cytoplasm</keyword>
<dbReference type="InterPro" id="IPR006171">
    <property type="entry name" value="TOPRIM_dom"/>
</dbReference>
<dbReference type="SUPFAM" id="SSF110455">
    <property type="entry name" value="Toprim domain"/>
    <property type="match status" value="1"/>
</dbReference>
<evidence type="ECO:0000313" key="14">
    <source>
        <dbReference type="EMBL" id="PVY95576.1"/>
    </source>
</evidence>
<dbReference type="PANTHER" id="PTHR39156:SF1">
    <property type="entry name" value="RIBONUCLEASE M5"/>
    <property type="match status" value="1"/>
</dbReference>
<dbReference type="RefSeq" id="WP_116479510.1">
    <property type="nucleotide sequence ID" value="NZ_QEKV01000001.1"/>
</dbReference>
<protein>
    <recommendedName>
        <fullName evidence="11 12">Ribonuclease M5</fullName>
        <ecNumber evidence="11 12">3.1.26.8</ecNumber>
    </recommendedName>
    <alternativeName>
        <fullName evidence="11">RNase M5</fullName>
    </alternativeName>
    <alternativeName>
        <fullName evidence="11">Ribosomal RNA terminal maturase M5</fullName>
    </alternativeName>
</protein>
<keyword evidence="5" id="KW-0479">Metal-binding</keyword>
<gene>
    <name evidence="11" type="primary">rnmV</name>
    <name evidence="14" type="ORF">C7381_101102</name>
</gene>
<dbReference type="SMART" id="SM00493">
    <property type="entry name" value="TOPRIM"/>
    <property type="match status" value="1"/>
</dbReference>
<keyword evidence="8 11" id="KW-0378">Hydrolase</keyword>
<keyword evidence="7 11" id="KW-0255">Endonuclease</keyword>
<dbReference type="HAMAP" id="MF_01469">
    <property type="entry name" value="RNase_M5"/>
    <property type="match status" value="1"/>
</dbReference>
<dbReference type="Pfam" id="PF01751">
    <property type="entry name" value="Toprim"/>
    <property type="match status" value="1"/>
</dbReference>
<keyword evidence="15" id="KW-1185">Reference proteome</keyword>
<dbReference type="NCBIfam" id="TIGR00334">
    <property type="entry name" value="5S_RNA_mat_M5"/>
    <property type="match status" value="1"/>
</dbReference>
<dbReference type="InterPro" id="IPR004466">
    <property type="entry name" value="RNase_M5"/>
</dbReference>